<proteinExistence type="predicted"/>
<evidence type="ECO:0000313" key="2">
    <source>
        <dbReference type="EMBL" id="KAL2483063.1"/>
    </source>
</evidence>
<sequence length="137" mass="15693">MVEGEVDAAVRTEVRVDHVDGEAETPVYTEIGTTMESDQEEEAVDTCEDTTVEGEAEATVDTGIGTTVEGNAEEADQPRRRTTRYVRRKDVQEKPKVFLRRSKRKAVEMPDVYEQPRKMRFKKPSHWVTSPYTTERQ</sequence>
<feature type="region of interest" description="Disordered" evidence="1">
    <location>
        <begin position="50"/>
        <end position="83"/>
    </location>
</feature>
<protein>
    <submittedName>
        <fullName evidence="2">Uncharacterized protein</fullName>
    </submittedName>
</protein>
<feature type="region of interest" description="Disordered" evidence="1">
    <location>
        <begin position="1"/>
        <end position="26"/>
    </location>
</feature>
<dbReference type="EMBL" id="JBFOLJ010000013">
    <property type="protein sequence ID" value="KAL2483063.1"/>
    <property type="molecule type" value="Genomic_DNA"/>
</dbReference>
<feature type="compositionally biased region" description="Basic and acidic residues" evidence="1">
    <location>
        <begin position="8"/>
        <end position="21"/>
    </location>
</feature>
<reference evidence="3" key="1">
    <citation type="submission" date="2024-07" db="EMBL/GenBank/DDBJ databases">
        <title>Two chromosome-level genome assemblies of Korean endemic species Abeliophyllum distichum and Forsythia ovata (Oleaceae).</title>
        <authorList>
            <person name="Jang H."/>
        </authorList>
    </citation>
    <scope>NUCLEOTIDE SEQUENCE [LARGE SCALE GENOMIC DNA]</scope>
</reference>
<accession>A0ABD1R3Q0</accession>
<dbReference type="AlphaFoldDB" id="A0ABD1R3Q0"/>
<organism evidence="2 3">
    <name type="scientific">Forsythia ovata</name>
    <dbReference type="NCBI Taxonomy" id="205694"/>
    <lineage>
        <taxon>Eukaryota</taxon>
        <taxon>Viridiplantae</taxon>
        <taxon>Streptophyta</taxon>
        <taxon>Embryophyta</taxon>
        <taxon>Tracheophyta</taxon>
        <taxon>Spermatophyta</taxon>
        <taxon>Magnoliopsida</taxon>
        <taxon>eudicotyledons</taxon>
        <taxon>Gunneridae</taxon>
        <taxon>Pentapetalae</taxon>
        <taxon>asterids</taxon>
        <taxon>lamiids</taxon>
        <taxon>Lamiales</taxon>
        <taxon>Oleaceae</taxon>
        <taxon>Forsythieae</taxon>
        <taxon>Forsythia</taxon>
    </lineage>
</organism>
<keyword evidence="3" id="KW-1185">Reference proteome</keyword>
<name>A0ABD1R3Q0_9LAMI</name>
<evidence type="ECO:0000313" key="3">
    <source>
        <dbReference type="Proteomes" id="UP001604277"/>
    </source>
</evidence>
<comment type="caution">
    <text evidence="2">The sequence shown here is derived from an EMBL/GenBank/DDBJ whole genome shotgun (WGS) entry which is preliminary data.</text>
</comment>
<gene>
    <name evidence="2" type="ORF">Fot_44507</name>
</gene>
<evidence type="ECO:0000256" key="1">
    <source>
        <dbReference type="SAM" id="MobiDB-lite"/>
    </source>
</evidence>
<dbReference type="Proteomes" id="UP001604277">
    <property type="component" value="Unassembled WGS sequence"/>
</dbReference>